<reference evidence="1" key="1">
    <citation type="submission" date="2023-11" db="EMBL/GenBank/DDBJ databases">
        <authorList>
            <person name="Poullet M."/>
        </authorList>
    </citation>
    <scope>NUCLEOTIDE SEQUENCE</scope>
    <source>
        <strain evidence="1">E1834</strain>
    </source>
</reference>
<evidence type="ECO:0000313" key="1">
    <source>
        <dbReference type="EMBL" id="CAK5029488.1"/>
    </source>
</evidence>
<protein>
    <submittedName>
        <fullName evidence="1">Uncharacterized protein</fullName>
    </submittedName>
</protein>
<keyword evidence="2" id="KW-1185">Reference proteome</keyword>
<name>A0ACB0Y3D7_MELEN</name>
<proteinExistence type="predicted"/>
<sequence length="243" mass="27245">MRAATKQLSTSPPNALRRLQQELVDVTDNPIEGIKVHSVAENIFIWKVAIFGAPGTIYQVLLQYSFLKVHILKFLILQGGYFKATLKFPPKYPFEPPSMRFDNPIFHPNVYKDGRVCISILHPPGQDKLSGESAAERWNPAHGVRSILLSVISMLNEPNISSPANVDASVSYRKYKENGNKEFPDIIKKMVEKSKAEAAKDGVKVPETEEEYVIKARVKRQQAENEGGTDNGDVGLEEEFYDA</sequence>
<organism evidence="1 2">
    <name type="scientific">Meloidogyne enterolobii</name>
    <name type="common">Root-knot nematode worm</name>
    <name type="synonym">Meloidogyne mayaguensis</name>
    <dbReference type="NCBI Taxonomy" id="390850"/>
    <lineage>
        <taxon>Eukaryota</taxon>
        <taxon>Metazoa</taxon>
        <taxon>Ecdysozoa</taxon>
        <taxon>Nematoda</taxon>
        <taxon>Chromadorea</taxon>
        <taxon>Rhabditida</taxon>
        <taxon>Tylenchina</taxon>
        <taxon>Tylenchomorpha</taxon>
        <taxon>Tylenchoidea</taxon>
        <taxon>Meloidogynidae</taxon>
        <taxon>Meloidogyninae</taxon>
        <taxon>Meloidogyne</taxon>
    </lineage>
</organism>
<evidence type="ECO:0000313" key="2">
    <source>
        <dbReference type="Proteomes" id="UP001497535"/>
    </source>
</evidence>
<gene>
    <name evidence="1" type="ORF">MENTE1834_LOCUS6928</name>
</gene>
<dbReference type="EMBL" id="CAVMJV010000005">
    <property type="protein sequence ID" value="CAK5029488.1"/>
    <property type="molecule type" value="Genomic_DNA"/>
</dbReference>
<dbReference type="Proteomes" id="UP001497535">
    <property type="component" value="Unassembled WGS sequence"/>
</dbReference>
<accession>A0ACB0Y3D7</accession>
<comment type="caution">
    <text evidence="1">The sequence shown here is derived from an EMBL/GenBank/DDBJ whole genome shotgun (WGS) entry which is preliminary data.</text>
</comment>